<keyword evidence="1" id="KW-0472">Membrane</keyword>
<feature type="chain" id="PRO_5013702546" evidence="2">
    <location>
        <begin position="25"/>
        <end position="343"/>
    </location>
</feature>
<dbReference type="STRING" id="2282107.A0A286UK04"/>
<dbReference type="AlphaFoldDB" id="A0A286UK04"/>
<sequence>MPYMLWTSATFALLLLVLVQSSWCLLRNVTVDDEYGDPETGERPTYGPVTYGNIWHFGPSCNDCHMTQVIDQSKTSNNTWHDCTWVPGNQPNFVAVHFEGTHTKLSFSLDGEIVGSFEHTPENSTDIIYNAPVYVNETLESKPHTLVVSASGPNEKQTSISQNVLLLFDYMVYTMDDTVNSTISPSLPLSTERAPSSGTSKDSNTVIIGGSVAGVIIFLILVIIVFFFLRRRREPPSSRHSPTPITPFFEGEARRPMANPIILANNGTNALKSSGQLSTGNATSYSGLELSQTRGGESQIQNQETVSRIAWLEGEVYRLQGEVEERNYPESLPGYSAITNPTN</sequence>
<dbReference type="EMBL" id="NBII01000004">
    <property type="protein sequence ID" value="PAV19953.1"/>
    <property type="molecule type" value="Genomic_DNA"/>
</dbReference>
<feature type="signal peptide" evidence="2">
    <location>
        <begin position="1"/>
        <end position="24"/>
    </location>
</feature>
<dbReference type="InParanoid" id="A0A286UK04"/>
<protein>
    <submittedName>
        <fullName evidence="3">Uncharacterized protein</fullName>
    </submittedName>
</protein>
<dbReference type="Proteomes" id="UP000217199">
    <property type="component" value="Unassembled WGS sequence"/>
</dbReference>
<evidence type="ECO:0000313" key="3">
    <source>
        <dbReference type="EMBL" id="PAV19953.1"/>
    </source>
</evidence>
<dbReference type="Gene3D" id="1.20.5.510">
    <property type="entry name" value="Single helix bin"/>
    <property type="match status" value="1"/>
</dbReference>
<gene>
    <name evidence="3" type="ORF">PNOK_0488700</name>
</gene>
<proteinExistence type="predicted"/>
<accession>A0A286UK04</accession>
<evidence type="ECO:0000256" key="1">
    <source>
        <dbReference type="SAM" id="Phobius"/>
    </source>
</evidence>
<dbReference type="OrthoDB" id="3270641at2759"/>
<organism evidence="3 4">
    <name type="scientific">Pyrrhoderma noxium</name>
    <dbReference type="NCBI Taxonomy" id="2282107"/>
    <lineage>
        <taxon>Eukaryota</taxon>
        <taxon>Fungi</taxon>
        <taxon>Dikarya</taxon>
        <taxon>Basidiomycota</taxon>
        <taxon>Agaricomycotina</taxon>
        <taxon>Agaricomycetes</taxon>
        <taxon>Hymenochaetales</taxon>
        <taxon>Hymenochaetaceae</taxon>
        <taxon>Pyrrhoderma</taxon>
    </lineage>
</organism>
<name>A0A286UK04_9AGAM</name>
<evidence type="ECO:0000313" key="4">
    <source>
        <dbReference type="Proteomes" id="UP000217199"/>
    </source>
</evidence>
<keyword evidence="1" id="KW-0812">Transmembrane</keyword>
<feature type="transmembrane region" description="Helical" evidence="1">
    <location>
        <begin position="206"/>
        <end position="229"/>
    </location>
</feature>
<evidence type="ECO:0000256" key="2">
    <source>
        <dbReference type="SAM" id="SignalP"/>
    </source>
</evidence>
<keyword evidence="4" id="KW-1185">Reference proteome</keyword>
<keyword evidence="1" id="KW-1133">Transmembrane helix</keyword>
<comment type="caution">
    <text evidence="3">The sequence shown here is derived from an EMBL/GenBank/DDBJ whole genome shotgun (WGS) entry which is preliminary data.</text>
</comment>
<reference evidence="3 4" key="1">
    <citation type="journal article" date="2017" name="Mol. Ecol.">
        <title>Comparative and population genomic landscape of Phellinus noxius: A hypervariable fungus causing root rot in trees.</title>
        <authorList>
            <person name="Chung C.L."/>
            <person name="Lee T.J."/>
            <person name="Akiba M."/>
            <person name="Lee H.H."/>
            <person name="Kuo T.H."/>
            <person name="Liu D."/>
            <person name="Ke H.M."/>
            <person name="Yokoi T."/>
            <person name="Roa M.B."/>
            <person name="Lu M.J."/>
            <person name="Chang Y.Y."/>
            <person name="Ann P.J."/>
            <person name="Tsai J.N."/>
            <person name="Chen C.Y."/>
            <person name="Tzean S.S."/>
            <person name="Ota Y."/>
            <person name="Hattori T."/>
            <person name="Sahashi N."/>
            <person name="Liou R.F."/>
            <person name="Kikuchi T."/>
            <person name="Tsai I.J."/>
        </authorList>
    </citation>
    <scope>NUCLEOTIDE SEQUENCE [LARGE SCALE GENOMIC DNA]</scope>
    <source>
        <strain evidence="3 4">FFPRI411160</strain>
    </source>
</reference>
<keyword evidence="2" id="KW-0732">Signal</keyword>